<keyword evidence="7" id="KW-1185">Reference proteome</keyword>
<evidence type="ECO:0000256" key="1">
    <source>
        <dbReference type="ARBA" id="ARBA00022741"/>
    </source>
</evidence>
<evidence type="ECO:0000313" key="6">
    <source>
        <dbReference type="EMBL" id="GMA37013.1"/>
    </source>
</evidence>
<gene>
    <name evidence="6" type="ORF">GCM10025876_32170</name>
</gene>
<dbReference type="EMBL" id="BSUN01000001">
    <property type="protein sequence ID" value="GMA37013.1"/>
    <property type="molecule type" value="Genomic_DNA"/>
</dbReference>
<dbReference type="Gene3D" id="3.40.50.300">
    <property type="entry name" value="P-loop containing nucleotide triphosphate hydrolases"/>
    <property type="match status" value="1"/>
</dbReference>
<dbReference type="InterPro" id="IPR022941">
    <property type="entry name" value="SRP54"/>
</dbReference>
<comment type="caution">
    <text evidence="6">The sequence shown here is derived from an EMBL/GenBank/DDBJ whole genome shotgun (WGS) entry which is preliminary data.</text>
</comment>
<dbReference type="PROSITE" id="PS00300">
    <property type="entry name" value="SRP54"/>
    <property type="match status" value="1"/>
</dbReference>
<dbReference type="InterPro" id="IPR036891">
    <property type="entry name" value="Signal_recog_part_SRP54_M_sf"/>
</dbReference>
<dbReference type="InterPro" id="IPR000897">
    <property type="entry name" value="SRP54_GTPase_dom"/>
</dbReference>
<dbReference type="PANTHER" id="PTHR11564:SF5">
    <property type="entry name" value="SIGNAL RECOGNITION PARTICLE SUBUNIT SRP54"/>
    <property type="match status" value="1"/>
</dbReference>
<dbReference type="PANTHER" id="PTHR11564">
    <property type="entry name" value="SIGNAL RECOGNITION PARTICLE 54K PROTEIN SRP54"/>
    <property type="match status" value="1"/>
</dbReference>
<dbReference type="Gene3D" id="1.10.260.30">
    <property type="entry name" value="Signal recognition particle, SRP54 subunit, M-domain"/>
    <property type="match status" value="1"/>
</dbReference>
<keyword evidence="2" id="KW-0342">GTP-binding</keyword>
<evidence type="ECO:0000256" key="3">
    <source>
        <dbReference type="SAM" id="Coils"/>
    </source>
</evidence>
<dbReference type="Gene3D" id="1.20.120.140">
    <property type="entry name" value="Signal recognition particle SRP54, nucleotide-binding domain"/>
    <property type="match status" value="1"/>
</dbReference>
<feature type="region of interest" description="Disordered" evidence="4">
    <location>
        <begin position="192"/>
        <end position="264"/>
    </location>
</feature>
<protein>
    <recommendedName>
        <fullName evidence="5">SRP54-type proteins GTP-binding domain-containing protein</fullName>
    </recommendedName>
</protein>
<evidence type="ECO:0000256" key="4">
    <source>
        <dbReference type="SAM" id="MobiDB-lite"/>
    </source>
</evidence>
<evidence type="ECO:0000256" key="2">
    <source>
        <dbReference type="ARBA" id="ARBA00023134"/>
    </source>
</evidence>
<proteinExistence type="predicted"/>
<sequence length="264" mass="29675">MREVTGKPILFASTGEKLDEFEVFHPDRMASRILDMGDIMTLIEQAEKKFDQAEAERMAAKVTKGEDFTFTDFLSQMQQLKNMGSMKKMLTMLPGMGRLRDQIENFDEREPGAHRGHRAVDDPARARQPQGPQRFAPRAYRTRLRRHGRGCQFARQALRAGSADDARHGQGWRYAAGFSVRAVAPPVHGVECQAARSPRASRHPRRRSRASPATPPSARSRRRRHATRPQAPQAPAGSAFGLNQQPEDFDASKLESDLGKYLGR</sequence>
<keyword evidence="3" id="KW-0175">Coiled coil</keyword>
<dbReference type="Pfam" id="PF02978">
    <property type="entry name" value="SRP_SPB"/>
    <property type="match status" value="1"/>
</dbReference>
<dbReference type="InterPro" id="IPR027417">
    <property type="entry name" value="P-loop_NTPase"/>
</dbReference>
<name>A0ABQ6IGM7_9MICO</name>
<reference evidence="7" key="1">
    <citation type="journal article" date="2019" name="Int. J. Syst. Evol. Microbiol.">
        <title>The Global Catalogue of Microorganisms (GCM) 10K type strain sequencing project: providing services to taxonomists for standard genome sequencing and annotation.</title>
        <authorList>
            <consortium name="The Broad Institute Genomics Platform"/>
            <consortium name="The Broad Institute Genome Sequencing Center for Infectious Disease"/>
            <person name="Wu L."/>
            <person name="Ma J."/>
        </authorList>
    </citation>
    <scope>NUCLEOTIDE SEQUENCE [LARGE SCALE GENOMIC DNA]</scope>
    <source>
        <strain evidence="7">NBRC 112299</strain>
    </source>
</reference>
<feature type="region of interest" description="Disordered" evidence="4">
    <location>
        <begin position="109"/>
        <end position="138"/>
    </location>
</feature>
<dbReference type="SUPFAM" id="SSF47446">
    <property type="entry name" value="Signal peptide-binding domain"/>
    <property type="match status" value="1"/>
</dbReference>
<evidence type="ECO:0000259" key="5">
    <source>
        <dbReference type="PROSITE" id="PS00300"/>
    </source>
</evidence>
<accession>A0ABQ6IGM7</accession>
<feature type="compositionally biased region" description="Basic residues" evidence="4">
    <location>
        <begin position="199"/>
        <end position="209"/>
    </location>
</feature>
<feature type="coiled-coil region" evidence="3">
    <location>
        <begin position="36"/>
        <end position="63"/>
    </location>
</feature>
<feature type="domain" description="SRP54-type proteins GTP-binding" evidence="5">
    <location>
        <begin position="8"/>
        <end position="21"/>
    </location>
</feature>
<dbReference type="InterPro" id="IPR004125">
    <property type="entry name" value="Signal_recog_particle_SRP54_M"/>
</dbReference>
<dbReference type="InterPro" id="IPR042101">
    <property type="entry name" value="SRP54_N_sf"/>
</dbReference>
<feature type="compositionally biased region" description="Basic and acidic residues" evidence="4">
    <location>
        <begin position="109"/>
        <end position="125"/>
    </location>
</feature>
<organism evidence="6 7">
    <name type="scientific">Demequina litorisediminis</name>
    <dbReference type="NCBI Taxonomy" id="1849022"/>
    <lineage>
        <taxon>Bacteria</taxon>
        <taxon>Bacillati</taxon>
        <taxon>Actinomycetota</taxon>
        <taxon>Actinomycetes</taxon>
        <taxon>Micrococcales</taxon>
        <taxon>Demequinaceae</taxon>
        <taxon>Demequina</taxon>
    </lineage>
</organism>
<evidence type="ECO:0000313" key="7">
    <source>
        <dbReference type="Proteomes" id="UP001157125"/>
    </source>
</evidence>
<keyword evidence="1" id="KW-0547">Nucleotide-binding</keyword>
<dbReference type="Proteomes" id="UP001157125">
    <property type="component" value="Unassembled WGS sequence"/>
</dbReference>